<dbReference type="Gene3D" id="2.170.270.10">
    <property type="entry name" value="SET domain"/>
    <property type="match status" value="1"/>
</dbReference>
<dbReference type="SMART" id="SM00317">
    <property type="entry name" value="SET"/>
    <property type="match status" value="1"/>
</dbReference>
<name>A0A9W8ZVF5_9AGAR</name>
<dbReference type="PANTHER" id="PTHR47332:SF4">
    <property type="entry name" value="SET DOMAIN-CONTAINING PROTEIN 5"/>
    <property type="match status" value="1"/>
</dbReference>
<dbReference type="SUPFAM" id="SSF82199">
    <property type="entry name" value="SET domain"/>
    <property type="match status" value="1"/>
</dbReference>
<dbReference type="PANTHER" id="PTHR47332">
    <property type="entry name" value="SET DOMAIN-CONTAINING PROTEIN 5"/>
    <property type="match status" value="1"/>
</dbReference>
<reference evidence="2" key="2">
    <citation type="journal article" date="2023" name="Proc. Natl. Acad. Sci. U.S.A.">
        <title>A global phylogenomic analysis of the shiitake genus Lentinula.</title>
        <authorList>
            <person name="Sierra-Patev S."/>
            <person name="Min B."/>
            <person name="Naranjo-Ortiz M."/>
            <person name="Looney B."/>
            <person name="Konkel Z."/>
            <person name="Slot J.C."/>
            <person name="Sakamoto Y."/>
            <person name="Steenwyk J.L."/>
            <person name="Rokas A."/>
            <person name="Carro J."/>
            <person name="Camarero S."/>
            <person name="Ferreira P."/>
            <person name="Molpeceres G."/>
            <person name="Ruiz-Duenas F.J."/>
            <person name="Serrano A."/>
            <person name="Henrissat B."/>
            <person name="Drula E."/>
            <person name="Hughes K.W."/>
            <person name="Mata J.L."/>
            <person name="Ishikawa N.K."/>
            <person name="Vargas-Isla R."/>
            <person name="Ushijima S."/>
            <person name="Smith C.A."/>
            <person name="Donoghue J."/>
            <person name="Ahrendt S."/>
            <person name="Andreopoulos W."/>
            <person name="He G."/>
            <person name="LaButti K."/>
            <person name="Lipzen A."/>
            <person name="Ng V."/>
            <person name="Riley R."/>
            <person name="Sandor L."/>
            <person name="Barry K."/>
            <person name="Martinez A.T."/>
            <person name="Xiao Y."/>
            <person name="Gibbons J.G."/>
            <person name="Terashima K."/>
            <person name="Grigoriev I.V."/>
            <person name="Hibbett D."/>
        </authorList>
    </citation>
    <scope>NUCLEOTIDE SEQUENCE</scope>
    <source>
        <strain evidence="2">Sp2 HRB7682 ss15</strain>
    </source>
</reference>
<dbReference type="CDD" id="cd20071">
    <property type="entry name" value="SET_SMYD"/>
    <property type="match status" value="1"/>
</dbReference>
<dbReference type="InterPro" id="IPR001214">
    <property type="entry name" value="SET_dom"/>
</dbReference>
<dbReference type="InterPro" id="IPR053185">
    <property type="entry name" value="SET_domain_protein"/>
</dbReference>
<comment type="caution">
    <text evidence="2">The sequence shown here is derived from an EMBL/GenBank/DDBJ whole genome shotgun (WGS) entry which is preliminary data.</text>
</comment>
<sequence>MNVHSTNAWKDAVLDRMKFTNIPDAYQAPAHDTVLFVGEEIVLNTLRRKYAEFPQKYSPLRKNLVVVRRTASMGLGAFAKRRFKVGDTVVRERPFLIAPVDIQNDPSLVGRKFNPVIGSRFLGEILKSVERRFLPSNRTGFPDLSTDYSLNPITDISKDIFQSLYVLSCNSFKLSEQDVALCGVYKDYRVVPRVASRINHGCAPNVVYHFDEATFTFNMVATRDIKAGEEILTMYCGLEVPKAERHRNLLPYGIDPCRCRACGTTNQIYSDRRRKSIRSFDMIGAKNLPPRDALKELARLVNLIEKEKLHFLDSYAVALHWMAYFWGKVNQKAISQKKLRRQKFTLISKERHILNGFSIEPLLQIDHS</sequence>
<organism evidence="2 3">
    <name type="scientific">Lentinula lateritia</name>
    <dbReference type="NCBI Taxonomy" id="40482"/>
    <lineage>
        <taxon>Eukaryota</taxon>
        <taxon>Fungi</taxon>
        <taxon>Dikarya</taxon>
        <taxon>Basidiomycota</taxon>
        <taxon>Agaricomycotina</taxon>
        <taxon>Agaricomycetes</taxon>
        <taxon>Agaricomycetidae</taxon>
        <taxon>Agaricales</taxon>
        <taxon>Marasmiineae</taxon>
        <taxon>Omphalotaceae</taxon>
        <taxon>Lentinula</taxon>
    </lineage>
</organism>
<reference evidence="2" key="1">
    <citation type="submission" date="2022-08" db="EMBL/GenBank/DDBJ databases">
        <authorList>
            <consortium name="DOE Joint Genome Institute"/>
            <person name="Min B."/>
            <person name="Riley R."/>
            <person name="Sierra-Patev S."/>
            <person name="Naranjo-Ortiz M."/>
            <person name="Looney B."/>
            <person name="Konkel Z."/>
            <person name="Slot J.C."/>
            <person name="Sakamoto Y."/>
            <person name="Steenwyk J.L."/>
            <person name="Rokas A."/>
            <person name="Carro J."/>
            <person name="Camarero S."/>
            <person name="Ferreira P."/>
            <person name="Molpeceres G."/>
            <person name="Ruiz-Duenas F.J."/>
            <person name="Serrano A."/>
            <person name="Henrissat B."/>
            <person name="Drula E."/>
            <person name="Hughes K.W."/>
            <person name="Mata J.L."/>
            <person name="Ishikawa N.K."/>
            <person name="Vargas-Isla R."/>
            <person name="Ushijima S."/>
            <person name="Smith C.A."/>
            <person name="Ahrendt S."/>
            <person name="Andreopoulos W."/>
            <person name="He G."/>
            <person name="Labutti K."/>
            <person name="Lipzen A."/>
            <person name="Ng V."/>
            <person name="Sandor L."/>
            <person name="Barry K."/>
            <person name="Martinez A.T."/>
            <person name="Xiao Y."/>
            <person name="Gibbons J.G."/>
            <person name="Terashima K."/>
            <person name="Hibbett D.S."/>
            <person name="Grigoriev I.V."/>
        </authorList>
    </citation>
    <scope>NUCLEOTIDE SEQUENCE</scope>
    <source>
        <strain evidence="2">Sp2 HRB7682 ss15</strain>
    </source>
</reference>
<accession>A0A9W8ZVF5</accession>
<evidence type="ECO:0000313" key="2">
    <source>
        <dbReference type="EMBL" id="KAJ4467417.1"/>
    </source>
</evidence>
<dbReference type="Pfam" id="PF00856">
    <property type="entry name" value="SET"/>
    <property type="match status" value="1"/>
</dbReference>
<evidence type="ECO:0000259" key="1">
    <source>
        <dbReference type="PROSITE" id="PS50280"/>
    </source>
</evidence>
<protein>
    <recommendedName>
        <fullName evidence="1">SET domain-containing protein</fullName>
    </recommendedName>
</protein>
<gene>
    <name evidence="2" type="ORF">C8J55DRAFT_525930</name>
</gene>
<dbReference type="EMBL" id="JANVFS010000041">
    <property type="protein sequence ID" value="KAJ4467417.1"/>
    <property type="molecule type" value="Genomic_DNA"/>
</dbReference>
<dbReference type="PROSITE" id="PS50280">
    <property type="entry name" value="SET"/>
    <property type="match status" value="1"/>
</dbReference>
<feature type="domain" description="SET" evidence="1">
    <location>
        <begin position="63"/>
        <end position="236"/>
    </location>
</feature>
<dbReference type="InterPro" id="IPR046341">
    <property type="entry name" value="SET_dom_sf"/>
</dbReference>
<dbReference type="Proteomes" id="UP001150238">
    <property type="component" value="Unassembled WGS sequence"/>
</dbReference>
<dbReference type="AlphaFoldDB" id="A0A9W8ZVF5"/>
<evidence type="ECO:0000313" key="3">
    <source>
        <dbReference type="Proteomes" id="UP001150238"/>
    </source>
</evidence>
<proteinExistence type="predicted"/>